<sequence>MGHLAYRSNGGGHSVTKGWWSNPKHLCLCYSNATFCSRYLLNGTWSCKLLVDKLLKLVKAIDKKLENLRNCVPSFTREI</sequence>
<evidence type="ECO:0000313" key="2">
    <source>
        <dbReference type="Proteomes" id="UP001607303"/>
    </source>
</evidence>
<evidence type="ECO:0000313" key="1">
    <source>
        <dbReference type="EMBL" id="KAL2736450.1"/>
    </source>
</evidence>
<accession>A0ABD2BV32</accession>
<dbReference type="AlphaFoldDB" id="A0ABD2BV32"/>
<comment type="caution">
    <text evidence="1">The sequence shown here is derived from an EMBL/GenBank/DDBJ whole genome shotgun (WGS) entry which is preliminary data.</text>
</comment>
<proteinExistence type="predicted"/>
<protein>
    <submittedName>
        <fullName evidence="1">Uncharacterized protein</fullName>
    </submittedName>
</protein>
<organism evidence="1 2">
    <name type="scientific">Vespula maculifrons</name>
    <name type="common">Eastern yellow jacket</name>
    <name type="synonym">Wasp</name>
    <dbReference type="NCBI Taxonomy" id="7453"/>
    <lineage>
        <taxon>Eukaryota</taxon>
        <taxon>Metazoa</taxon>
        <taxon>Ecdysozoa</taxon>
        <taxon>Arthropoda</taxon>
        <taxon>Hexapoda</taxon>
        <taxon>Insecta</taxon>
        <taxon>Pterygota</taxon>
        <taxon>Neoptera</taxon>
        <taxon>Endopterygota</taxon>
        <taxon>Hymenoptera</taxon>
        <taxon>Apocrita</taxon>
        <taxon>Aculeata</taxon>
        <taxon>Vespoidea</taxon>
        <taxon>Vespidae</taxon>
        <taxon>Vespinae</taxon>
        <taxon>Vespula</taxon>
    </lineage>
</organism>
<name>A0ABD2BV32_VESMC</name>
<dbReference type="EMBL" id="JAYRBN010000066">
    <property type="protein sequence ID" value="KAL2736450.1"/>
    <property type="molecule type" value="Genomic_DNA"/>
</dbReference>
<reference evidence="1 2" key="1">
    <citation type="journal article" date="2024" name="Ann. Entomol. Soc. Am.">
        <title>Genomic analyses of the southern and eastern yellowjacket wasps (Hymenoptera: Vespidae) reveal evolutionary signatures of social life.</title>
        <authorList>
            <person name="Catto M.A."/>
            <person name="Caine P.B."/>
            <person name="Orr S.E."/>
            <person name="Hunt B.G."/>
            <person name="Goodisman M.A.D."/>
        </authorList>
    </citation>
    <scope>NUCLEOTIDE SEQUENCE [LARGE SCALE GENOMIC DNA]</scope>
    <source>
        <strain evidence="1">232</strain>
        <tissue evidence="1">Head and thorax</tissue>
    </source>
</reference>
<gene>
    <name evidence="1" type="ORF">V1477_012959</name>
</gene>
<keyword evidence="2" id="KW-1185">Reference proteome</keyword>
<dbReference type="Proteomes" id="UP001607303">
    <property type="component" value="Unassembled WGS sequence"/>
</dbReference>